<dbReference type="InterPro" id="IPR003593">
    <property type="entry name" value="AAA+_ATPase"/>
</dbReference>
<dbReference type="Proteomes" id="UP001143747">
    <property type="component" value="Unassembled WGS sequence"/>
</dbReference>
<evidence type="ECO:0000313" key="3">
    <source>
        <dbReference type="Proteomes" id="UP001143747"/>
    </source>
</evidence>
<evidence type="ECO:0000313" key="2">
    <source>
        <dbReference type="EMBL" id="MDE4909020.1"/>
    </source>
</evidence>
<organism evidence="2 3">
    <name type="scientific">Methanogenium marinum</name>
    <dbReference type="NCBI Taxonomy" id="348610"/>
    <lineage>
        <taxon>Archaea</taxon>
        <taxon>Methanobacteriati</taxon>
        <taxon>Methanobacteriota</taxon>
        <taxon>Stenosarchaea group</taxon>
        <taxon>Methanomicrobia</taxon>
        <taxon>Methanomicrobiales</taxon>
        <taxon>Methanomicrobiaceae</taxon>
        <taxon>Methanogenium</taxon>
    </lineage>
</organism>
<gene>
    <name evidence="2" type="ORF">L0665_10410</name>
</gene>
<dbReference type="InterPro" id="IPR050764">
    <property type="entry name" value="CbbQ/NirQ/NorQ/GpvN"/>
</dbReference>
<dbReference type="RefSeq" id="WP_274925627.1">
    <property type="nucleotide sequence ID" value="NZ_JAKELO010000002.1"/>
</dbReference>
<sequence>MTEFKNTQSITQISENYSRMQKEIKRMVVGNDELMEMIIIAILSEGHILIEGVPGTAKTTLAKACSILSGCEFNRFQCSVDSQPADVIGIQFWNAEEKKFELKKGPVFTNIFLIDEINRMSPKTQSAFIEALSEKQATIDGIEYGLPSPFCAIATQNPMEFEGTFPLIEAQKDRFMFSVNATHLSGEEELEIVRREQDGALNWKKFAATLLPLFSPEGILNDIQYVKNIHVGEDILSYIRDIIMATREHGDIALGSSTRGTIALLRGSRAKAVLESRNYVIPDDVKMIAMKALQHRIILKREAEISGTNSNAVIRQILDSVEVP</sequence>
<dbReference type="AlphaFoldDB" id="A0A9Q4KRI3"/>
<dbReference type="PIRSF" id="PIRSF002849">
    <property type="entry name" value="AAA_ATPase_chaperone_MoxR_prd"/>
    <property type="match status" value="1"/>
</dbReference>
<keyword evidence="3" id="KW-1185">Reference proteome</keyword>
<protein>
    <submittedName>
        <fullName evidence="2">MoxR family ATPase</fullName>
    </submittedName>
</protein>
<dbReference type="PANTHER" id="PTHR42759">
    <property type="entry name" value="MOXR FAMILY PROTEIN"/>
    <property type="match status" value="1"/>
</dbReference>
<proteinExistence type="predicted"/>
<dbReference type="GO" id="GO:0005524">
    <property type="term" value="F:ATP binding"/>
    <property type="evidence" value="ECO:0007669"/>
    <property type="project" value="InterPro"/>
</dbReference>
<dbReference type="InterPro" id="IPR027417">
    <property type="entry name" value="P-loop_NTPase"/>
</dbReference>
<dbReference type="Pfam" id="PF07726">
    <property type="entry name" value="AAA_3"/>
    <property type="match status" value="1"/>
</dbReference>
<evidence type="ECO:0000259" key="1">
    <source>
        <dbReference type="SMART" id="SM00382"/>
    </source>
</evidence>
<feature type="domain" description="AAA+ ATPase" evidence="1">
    <location>
        <begin position="44"/>
        <end position="268"/>
    </location>
</feature>
<dbReference type="CDD" id="cd00009">
    <property type="entry name" value="AAA"/>
    <property type="match status" value="1"/>
</dbReference>
<dbReference type="SUPFAM" id="SSF52540">
    <property type="entry name" value="P-loop containing nucleoside triphosphate hydrolases"/>
    <property type="match status" value="1"/>
</dbReference>
<dbReference type="PANTHER" id="PTHR42759:SF1">
    <property type="entry name" value="MAGNESIUM-CHELATASE SUBUNIT CHLD"/>
    <property type="match status" value="1"/>
</dbReference>
<reference evidence="2" key="1">
    <citation type="submission" date="2022-01" db="EMBL/GenBank/DDBJ databases">
        <title>Draft genome of Methanogenium marinum DSM 15558.</title>
        <authorList>
            <person name="Chen S.-C."/>
            <person name="You Y.-T."/>
        </authorList>
    </citation>
    <scope>NUCLEOTIDE SEQUENCE</scope>
    <source>
        <strain evidence="2">DSM 15558</strain>
    </source>
</reference>
<dbReference type="InterPro" id="IPR041628">
    <property type="entry name" value="ChlI/MoxR_AAA_lid"/>
</dbReference>
<comment type="caution">
    <text evidence="2">The sequence shown here is derived from an EMBL/GenBank/DDBJ whole genome shotgun (WGS) entry which is preliminary data.</text>
</comment>
<dbReference type="Gene3D" id="1.10.8.80">
    <property type="entry name" value="Magnesium chelatase subunit I, C-Terminal domain"/>
    <property type="match status" value="1"/>
</dbReference>
<dbReference type="Gene3D" id="3.40.50.300">
    <property type="entry name" value="P-loop containing nucleotide triphosphate hydrolases"/>
    <property type="match status" value="1"/>
</dbReference>
<dbReference type="EMBL" id="JAKELO010000002">
    <property type="protein sequence ID" value="MDE4909020.1"/>
    <property type="molecule type" value="Genomic_DNA"/>
</dbReference>
<name>A0A9Q4KRI3_9EURY</name>
<accession>A0A9Q4KRI3</accession>
<dbReference type="Pfam" id="PF17863">
    <property type="entry name" value="AAA_lid_2"/>
    <property type="match status" value="1"/>
</dbReference>
<dbReference type="InterPro" id="IPR011703">
    <property type="entry name" value="ATPase_AAA-3"/>
</dbReference>
<dbReference type="GO" id="GO:0016887">
    <property type="term" value="F:ATP hydrolysis activity"/>
    <property type="evidence" value="ECO:0007669"/>
    <property type="project" value="InterPro"/>
</dbReference>
<dbReference type="SMART" id="SM00382">
    <property type="entry name" value="AAA"/>
    <property type="match status" value="1"/>
</dbReference>